<evidence type="ECO:0000313" key="2">
    <source>
        <dbReference type="Proteomes" id="UP000250123"/>
    </source>
</evidence>
<gene>
    <name evidence="1" type="primary">htrC</name>
    <name evidence="1" type="ORF">SHEWBE_0095</name>
</gene>
<dbReference type="EMBL" id="LS483452">
    <property type="protein sequence ID" value="SQH74096.1"/>
    <property type="molecule type" value="Genomic_DNA"/>
</dbReference>
<dbReference type="OrthoDB" id="514079at2"/>
<dbReference type="Proteomes" id="UP000250123">
    <property type="component" value="Chromosome SHEWBE"/>
</dbReference>
<organism evidence="1 2">
    <name type="scientific">Shewanella benthica</name>
    <dbReference type="NCBI Taxonomy" id="43661"/>
    <lineage>
        <taxon>Bacteria</taxon>
        <taxon>Pseudomonadati</taxon>
        <taxon>Pseudomonadota</taxon>
        <taxon>Gammaproteobacteria</taxon>
        <taxon>Alteromonadales</taxon>
        <taxon>Shewanellaceae</taxon>
        <taxon>Shewanella</taxon>
    </lineage>
</organism>
<evidence type="ECO:0000313" key="1">
    <source>
        <dbReference type="EMBL" id="SQH74096.1"/>
    </source>
</evidence>
<sequence>MSRKRFNLDKQEHFPPFTMDGNWYDLSHLDSHKVEYLQESDGKDPIKYTFFVTYSMHCFAKDSPQQTISDKDRLMYQSKTESRPFCLKRYNLSLQLRKVIEGISSKDAFVFHGGYETYATYMLNDPEGNPIEYYISFVTYRYQRKLRLHVRSAYSLDEPLGKRKKVGFFKIAYNLLRNKKLPR</sequence>
<proteinExistence type="predicted"/>
<dbReference type="KEGG" id="sbk:SHEWBE_0095"/>
<dbReference type="RefSeq" id="WP_112350804.1">
    <property type="nucleotide sequence ID" value="NZ_LS483452.1"/>
</dbReference>
<reference evidence="2" key="1">
    <citation type="submission" date="2018-06" db="EMBL/GenBank/DDBJ databases">
        <authorList>
            <person name="Cea G.-C."/>
            <person name="William W."/>
        </authorList>
    </citation>
    <scope>NUCLEOTIDE SEQUENCE [LARGE SCALE GENOMIC DNA]</scope>
    <source>
        <strain evidence="2">DB21MT-2</strain>
    </source>
</reference>
<name>A0A330LV89_9GAMM</name>
<keyword evidence="1" id="KW-0346">Stress response</keyword>
<dbReference type="AlphaFoldDB" id="A0A330LV89"/>
<accession>A0A330LV89</accession>
<protein>
    <submittedName>
        <fullName evidence="1">Heat shock protein C</fullName>
    </submittedName>
</protein>